<comment type="caution">
    <text evidence="1">The sequence shown here is derived from an EMBL/GenBank/DDBJ whole genome shotgun (WGS) entry which is preliminary data.</text>
</comment>
<gene>
    <name evidence="1" type="ORF">EYR41_008955</name>
</gene>
<accession>A0A8H2HKL4</accession>
<sequence length="148" mass="17372">MAPFATPKTEVWIFKATFWRYTELRCGKYEPVQCHIRVIIHVSGNPQEPRSSLKIRMVFIERRIKNIYINPNTRTLTKPSPRSATLFNYWKVTPIKPPTAALKPGGVNIWDCSGANQSWRRFDSRVILRKGFEYRNSLVLFNKLNIFQ</sequence>
<dbReference type="Proteomes" id="UP000297595">
    <property type="component" value="Unassembled WGS sequence"/>
</dbReference>
<evidence type="ECO:0000313" key="1">
    <source>
        <dbReference type="EMBL" id="TGJ64950.1"/>
    </source>
</evidence>
<reference evidence="1 2" key="1">
    <citation type="submission" date="2019-03" db="EMBL/GenBank/DDBJ databases">
        <title>Nematode-trapping fungi genome.</title>
        <authorList>
            <person name="Vidal-Diez De Ulzurrun G."/>
        </authorList>
    </citation>
    <scope>NUCLEOTIDE SEQUENCE [LARGE SCALE GENOMIC DNA]</scope>
    <source>
        <strain evidence="1 2">TWF154</strain>
    </source>
</reference>
<organism evidence="1 2">
    <name type="scientific">Orbilia oligospora</name>
    <name type="common">Nematode-trapping fungus</name>
    <name type="synonym">Arthrobotrys oligospora</name>
    <dbReference type="NCBI Taxonomy" id="2813651"/>
    <lineage>
        <taxon>Eukaryota</taxon>
        <taxon>Fungi</taxon>
        <taxon>Dikarya</taxon>
        <taxon>Ascomycota</taxon>
        <taxon>Pezizomycotina</taxon>
        <taxon>Orbiliomycetes</taxon>
        <taxon>Orbiliales</taxon>
        <taxon>Orbiliaceae</taxon>
        <taxon>Orbilia</taxon>
    </lineage>
</organism>
<protein>
    <submittedName>
        <fullName evidence="1">Uncharacterized protein</fullName>
    </submittedName>
</protein>
<evidence type="ECO:0000313" key="2">
    <source>
        <dbReference type="Proteomes" id="UP000297595"/>
    </source>
</evidence>
<dbReference type="EMBL" id="SOZJ01000006">
    <property type="protein sequence ID" value="TGJ64950.1"/>
    <property type="molecule type" value="Genomic_DNA"/>
</dbReference>
<name>A0A8H2HKL4_ORBOL</name>
<proteinExistence type="predicted"/>
<dbReference type="AlphaFoldDB" id="A0A8H2HKL4"/>